<dbReference type="Proteomes" id="UP000193326">
    <property type="component" value="Unassembled WGS sequence"/>
</dbReference>
<feature type="chain" id="PRO_5039632565" description="Lipoprotein" evidence="2">
    <location>
        <begin position="19"/>
        <end position="175"/>
    </location>
</feature>
<dbReference type="RefSeq" id="WP_084946361.1">
    <property type="nucleotide sequence ID" value="NZ_NCUY01000032.1"/>
</dbReference>
<keyword evidence="2" id="KW-0732">Signal</keyword>
<dbReference type="AlphaFoldDB" id="A0A1X1IVU4"/>
<gene>
    <name evidence="3" type="ORF">B7707_09325</name>
</gene>
<proteinExistence type="predicted"/>
<protein>
    <recommendedName>
        <fullName evidence="5">Lipoprotein</fullName>
    </recommendedName>
</protein>
<evidence type="ECO:0000256" key="2">
    <source>
        <dbReference type="SAM" id="SignalP"/>
    </source>
</evidence>
<feature type="signal peptide" evidence="2">
    <location>
        <begin position="1"/>
        <end position="18"/>
    </location>
</feature>
<dbReference type="EMBL" id="NCUY01000032">
    <property type="protein sequence ID" value="ORO77133.1"/>
    <property type="molecule type" value="Genomic_DNA"/>
</dbReference>
<reference evidence="3 4" key="1">
    <citation type="journal article" date="2016" name="Eur. J. Clin. Microbiol. Infect. Dis.">
        <title>Whole genome sequencing as a tool for phylogenetic analysis of clinical strains of Mitis group streptococci.</title>
        <authorList>
            <person name="Rasmussen L.H."/>
            <person name="Dargis R."/>
            <person name="Hojholt K."/>
            <person name="Christensen J.J."/>
            <person name="Skovgaard O."/>
            <person name="Justesen U.S."/>
            <person name="Rosenvinge F.S."/>
            <person name="Moser C."/>
            <person name="Lukjancenko O."/>
            <person name="Rasmussen S."/>
            <person name="Nielsen X.C."/>
        </authorList>
    </citation>
    <scope>NUCLEOTIDE SEQUENCE [LARGE SCALE GENOMIC DNA]</scope>
    <source>
        <strain evidence="3 4">RH_70047_11</strain>
    </source>
</reference>
<evidence type="ECO:0000313" key="4">
    <source>
        <dbReference type="Proteomes" id="UP000193326"/>
    </source>
</evidence>
<feature type="compositionally biased region" description="Low complexity" evidence="1">
    <location>
        <begin position="23"/>
        <end position="54"/>
    </location>
</feature>
<name>A0A1X1IVU4_STROR</name>
<feature type="region of interest" description="Disordered" evidence="1">
    <location>
        <begin position="23"/>
        <end position="57"/>
    </location>
</feature>
<dbReference type="PROSITE" id="PS51257">
    <property type="entry name" value="PROKAR_LIPOPROTEIN"/>
    <property type="match status" value="1"/>
</dbReference>
<comment type="caution">
    <text evidence="3">The sequence shown here is derived from an EMBL/GenBank/DDBJ whole genome shotgun (WGS) entry which is preliminary data.</text>
</comment>
<evidence type="ECO:0000313" key="3">
    <source>
        <dbReference type="EMBL" id="ORO77133.1"/>
    </source>
</evidence>
<evidence type="ECO:0000256" key="1">
    <source>
        <dbReference type="SAM" id="MobiDB-lite"/>
    </source>
</evidence>
<accession>A0A1X1IVU4</accession>
<evidence type="ECO:0008006" key="5">
    <source>
        <dbReference type="Google" id="ProtNLM"/>
    </source>
</evidence>
<organism evidence="3 4">
    <name type="scientific">Streptococcus oralis subsp. dentisani</name>
    <dbReference type="NCBI Taxonomy" id="1458253"/>
    <lineage>
        <taxon>Bacteria</taxon>
        <taxon>Bacillati</taxon>
        <taxon>Bacillota</taxon>
        <taxon>Bacilli</taxon>
        <taxon>Lactobacillales</taxon>
        <taxon>Streptococcaceae</taxon>
        <taxon>Streptococcus</taxon>
    </lineage>
</organism>
<sequence>MKKIITASMALLSVVVLAACSGKTTSDSSTKKASSSVEQTSSSETSSTTSSSKTENNEVVLITDEEIDNAKTVGDVKKVFGKLVDNYKKHAVEIGEKIPESGKEAYNAQVEPALKSMETVRESFNESLSSIGSDDTVVPEQTRTLFVQQLKTGRDTMKKALEAAYKAVAPYTSGQ</sequence>
<dbReference type="OrthoDB" id="2220594at2"/>